<dbReference type="AlphaFoldDB" id="R4X9U9"/>
<proteinExistence type="predicted"/>
<dbReference type="PANTHER" id="PTHR13271:SF34">
    <property type="entry name" value="N-LYSINE METHYLTRANSFERASE SETD6"/>
    <property type="match status" value="1"/>
</dbReference>
<feature type="region of interest" description="Disordered" evidence="1">
    <location>
        <begin position="372"/>
        <end position="418"/>
    </location>
</feature>
<reference evidence="3 4" key="1">
    <citation type="journal article" date="2013" name="MBio">
        <title>Genome sequencing of the plant pathogen Taphrina deformans, the causal agent of peach leaf curl.</title>
        <authorList>
            <person name="Cisse O.H."/>
            <person name="Almeida J.M.G.C.F."/>
            <person name="Fonseca A."/>
            <person name="Kumar A.A."/>
            <person name="Salojaervi J."/>
            <person name="Overmyer K."/>
            <person name="Hauser P.M."/>
            <person name="Pagni M."/>
        </authorList>
    </citation>
    <scope>NUCLEOTIDE SEQUENCE [LARGE SCALE GENOMIC DNA]</scope>
    <source>
        <strain evidence="4">PYCC 5710 / ATCC 11124 / CBS 356.35 / IMI 108563 / JCM 9778 / NBRC 8474</strain>
    </source>
</reference>
<gene>
    <name evidence="3" type="ORF">TAPDE_002600</name>
</gene>
<dbReference type="SUPFAM" id="SSF82199">
    <property type="entry name" value="SET domain"/>
    <property type="match status" value="2"/>
</dbReference>
<evidence type="ECO:0000259" key="2">
    <source>
        <dbReference type="PROSITE" id="PS50280"/>
    </source>
</evidence>
<dbReference type="EMBL" id="CAHR02000090">
    <property type="protein sequence ID" value="CCG82573.1"/>
    <property type="molecule type" value="Genomic_DNA"/>
</dbReference>
<dbReference type="GO" id="GO:0016279">
    <property type="term" value="F:protein-lysine N-methyltransferase activity"/>
    <property type="evidence" value="ECO:0007669"/>
    <property type="project" value="TreeGrafter"/>
</dbReference>
<evidence type="ECO:0000313" key="3">
    <source>
        <dbReference type="EMBL" id="CCG82573.1"/>
    </source>
</evidence>
<evidence type="ECO:0000313" key="4">
    <source>
        <dbReference type="Proteomes" id="UP000013776"/>
    </source>
</evidence>
<keyword evidence="4" id="KW-1185">Reference proteome</keyword>
<dbReference type="PROSITE" id="PS50280">
    <property type="entry name" value="SET"/>
    <property type="match status" value="1"/>
</dbReference>
<accession>R4X9U9</accession>
<feature type="domain" description="SET" evidence="2">
    <location>
        <begin position="25"/>
        <end position="314"/>
    </location>
</feature>
<dbReference type="Gene3D" id="3.90.1410.10">
    <property type="entry name" value="set domain protein methyltransferase, domain 1"/>
    <property type="match status" value="1"/>
</dbReference>
<feature type="region of interest" description="Disordered" evidence="1">
    <location>
        <begin position="224"/>
        <end position="292"/>
    </location>
</feature>
<dbReference type="PANTHER" id="PTHR13271">
    <property type="entry name" value="UNCHARACTERIZED PUTATIVE METHYLTRANSFERASE"/>
    <property type="match status" value="1"/>
</dbReference>
<protein>
    <submittedName>
        <fullName evidence="3">Uncharacterized protein C16C6.01c</fullName>
    </submittedName>
</protein>
<dbReference type="STRING" id="1097556.R4X9U9"/>
<dbReference type="OrthoDB" id="441812at2759"/>
<feature type="compositionally biased region" description="Acidic residues" evidence="1">
    <location>
        <begin position="409"/>
        <end position="418"/>
    </location>
</feature>
<dbReference type="GO" id="GO:0005634">
    <property type="term" value="C:nucleus"/>
    <property type="evidence" value="ECO:0007669"/>
    <property type="project" value="TreeGrafter"/>
</dbReference>
<dbReference type="eggNOG" id="KOG1337">
    <property type="taxonomic scope" value="Eukaryota"/>
</dbReference>
<dbReference type="Proteomes" id="UP000013776">
    <property type="component" value="Unassembled WGS sequence"/>
</dbReference>
<dbReference type="InterPro" id="IPR046341">
    <property type="entry name" value="SET_dom_sf"/>
</dbReference>
<sequence>MASELPLLRFRKWLKSSEQGIKLHPSLKIRCHTDGTGYGVFSTADIVEDTVIMEVPKSSLLSPRTTGISNVLDSADLEPMISCCLAYLYERSKGPESPWHAYIQVCPSVVPISKIWSKQDQSILRGTEVAMVGGTSLKDFQETFMEDVKPFLKLHAHELGPFSALSFKEFSEGMSVVGSRAFEIDAYHGLAMCPFADMLDHEVEEHVHFRTTFDVCPECGEAGGCEHDPEESDDGHGSDGESQGTDETVDEVNGRSQRPIAPHKVPDGHSAASCTDHNHNHDAGDGEGEEDEDTCDFTVIRAIPAGSQVYNTYGDLGNDILLARYGFALRDNPNDRVSLGPETLKLHPGHQEWWSTNGDNLMRALSPVSLTHETLESDSHEAKDGDHRSDSSSTSGSFMDTGPDGDRDGAEEDGPDIEDACFLTHSGRPSTHTILYLFLTTLPTTDLDRKSGPEVKAYMQVLAGTWRYIQPGRGPLPPYLFLDSVRTCLRVIQSCRAVMQHRRDRYPVPYATLQDDRTDRGYTFAKMVRDNEEAIMMRGETYLNLLDHSCQWLLERGN</sequence>
<dbReference type="InterPro" id="IPR001214">
    <property type="entry name" value="SET_dom"/>
</dbReference>
<dbReference type="InterPro" id="IPR050600">
    <property type="entry name" value="SETD3_SETD6_MTase"/>
</dbReference>
<comment type="caution">
    <text evidence="3">The sequence shown here is derived from an EMBL/GenBank/DDBJ whole genome shotgun (WGS) entry which is preliminary data.</text>
</comment>
<organism evidence="3 4">
    <name type="scientific">Taphrina deformans (strain PYCC 5710 / ATCC 11124 / CBS 356.35 / IMI 108563 / JCM 9778 / NBRC 8474)</name>
    <name type="common">Peach leaf curl fungus</name>
    <name type="synonym">Lalaria deformans</name>
    <dbReference type="NCBI Taxonomy" id="1097556"/>
    <lineage>
        <taxon>Eukaryota</taxon>
        <taxon>Fungi</taxon>
        <taxon>Dikarya</taxon>
        <taxon>Ascomycota</taxon>
        <taxon>Taphrinomycotina</taxon>
        <taxon>Taphrinomycetes</taxon>
        <taxon>Taphrinales</taxon>
        <taxon>Taphrinaceae</taxon>
        <taxon>Taphrina</taxon>
    </lineage>
</organism>
<feature type="compositionally biased region" description="Basic and acidic residues" evidence="1">
    <location>
        <begin position="373"/>
        <end position="390"/>
    </location>
</feature>
<evidence type="ECO:0000256" key="1">
    <source>
        <dbReference type="SAM" id="MobiDB-lite"/>
    </source>
</evidence>
<name>R4X9U9_TAPDE</name>
<dbReference type="CDD" id="cd10527">
    <property type="entry name" value="SET_LSMT"/>
    <property type="match status" value="1"/>
</dbReference>